<evidence type="ECO:0000256" key="1">
    <source>
        <dbReference type="SAM" id="SignalP"/>
    </source>
</evidence>
<comment type="caution">
    <text evidence="2">The sequence shown here is derived from an EMBL/GenBank/DDBJ whole genome shotgun (WGS) entry which is preliminary data.</text>
</comment>
<dbReference type="AlphaFoldDB" id="A0A839E3T6"/>
<reference evidence="2 3" key="1">
    <citation type="submission" date="2020-07" db="EMBL/GenBank/DDBJ databases">
        <title>Sequencing the genomes of 1000 actinobacteria strains.</title>
        <authorList>
            <person name="Klenk H.-P."/>
        </authorList>
    </citation>
    <scope>NUCLEOTIDE SEQUENCE [LARGE SCALE GENOMIC DNA]</scope>
    <source>
        <strain evidence="2 3">DSM 45975</strain>
    </source>
</reference>
<dbReference type="EMBL" id="JACGWZ010000007">
    <property type="protein sequence ID" value="MBA8827246.1"/>
    <property type="molecule type" value="Genomic_DNA"/>
</dbReference>
<sequence length="58" mass="6249">MKRIAVMTVVAVLTRAAAIMFMANAEPATSEVLAVLLSAPVLMMARAKRPSGERVRYS</sequence>
<proteinExistence type="predicted"/>
<protein>
    <submittedName>
        <fullName evidence="2">Uncharacterized protein</fullName>
    </submittedName>
</protein>
<evidence type="ECO:0000313" key="3">
    <source>
        <dbReference type="Proteomes" id="UP000569329"/>
    </source>
</evidence>
<dbReference type="Proteomes" id="UP000569329">
    <property type="component" value="Unassembled WGS sequence"/>
</dbReference>
<dbReference type="RefSeq" id="WP_182546415.1">
    <property type="nucleotide sequence ID" value="NZ_JACGWZ010000007.1"/>
</dbReference>
<keyword evidence="1" id="KW-0732">Signal</keyword>
<gene>
    <name evidence="2" type="ORF">FHX42_004630</name>
</gene>
<accession>A0A839E3T6</accession>
<feature type="signal peptide" evidence="1">
    <location>
        <begin position="1"/>
        <end position="25"/>
    </location>
</feature>
<name>A0A839E3T6_9PSEU</name>
<organism evidence="2 3">
    <name type="scientific">Halosaccharopolyspora lacisalsi</name>
    <dbReference type="NCBI Taxonomy" id="1000566"/>
    <lineage>
        <taxon>Bacteria</taxon>
        <taxon>Bacillati</taxon>
        <taxon>Actinomycetota</taxon>
        <taxon>Actinomycetes</taxon>
        <taxon>Pseudonocardiales</taxon>
        <taxon>Pseudonocardiaceae</taxon>
        <taxon>Halosaccharopolyspora</taxon>
    </lineage>
</organism>
<evidence type="ECO:0000313" key="2">
    <source>
        <dbReference type="EMBL" id="MBA8827246.1"/>
    </source>
</evidence>
<feature type="chain" id="PRO_5039370498" evidence="1">
    <location>
        <begin position="26"/>
        <end position="58"/>
    </location>
</feature>
<keyword evidence="3" id="KW-1185">Reference proteome</keyword>